<accession>A0A165IMD8</accession>
<dbReference type="Proteomes" id="UP000077266">
    <property type="component" value="Unassembled WGS sequence"/>
</dbReference>
<reference evidence="1 2" key="1">
    <citation type="journal article" date="2016" name="Mol. Biol. Evol.">
        <title>Comparative Genomics of Early-Diverging Mushroom-Forming Fungi Provides Insights into the Origins of Lignocellulose Decay Capabilities.</title>
        <authorList>
            <person name="Nagy L.G."/>
            <person name="Riley R."/>
            <person name="Tritt A."/>
            <person name="Adam C."/>
            <person name="Daum C."/>
            <person name="Floudas D."/>
            <person name="Sun H."/>
            <person name="Yadav J.S."/>
            <person name="Pangilinan J."/>
            <person name="Larsson K.H."/>
            <person name="Matsuura K."/>
            <person name="Barry K."/>
            <person name="Labutti K."/>
            <person name="Kuo R."/>
            <person name="Ohm R.A."/>
            <person name="Bhattacharya S.S."/>
            <person name="Shirouzu T."/>
            <person name="Yoshinaga Y."/>
            <person name="Martin F.M."/>
            <person name="Grigoriev I.V."/>
            <person name="Hibbett D.S."/>
        </authorList>
    </citation>
    <scope>NUCLEOTIDE SEQUENCE [LARGE SCALE GENOMIC DNA]</scope>
    <source>
        <strain evidence="1 2">HHB12029</strain>
    </source>
</reference>
<name>A0A165IMD8_EXIGL</name>
<evidence type="ECO:0000313" key="2">
    <source>
        <dbReference type="Proteomes" id="UP000077266"/>
    </source>
</evidence>
<dbReference type="OrthoDB" id="5399006at2759"/>
<keyword evidence="2" id="KW-1185">Reference proteome</keyword>
<dbReference type="AlphaFoldDB" id="A0A165IMD8"/>
<organism evidence="1 2">
    <name type="scientific">Exidia glandulosa HHB12029</name>
    <dbReference type="NCBI Taxonomy" id="1314781"/>
    <lineage>
        <taxon>Eukaryota</taxon>
        <taxon>Fungi</taxon>
        <taxon>Dikarya</taxon>
        <taxon>Basidiomycota</taxon>
        <taxon>Agaricomycotina</taxon>
        <taxon>Agaricomycetes</taxon>
        <taxon>Auriculariales</taxon>
        <taxon>Exidiaceae</taxon>
        <taxon>Exidia</taxon>
    </lineage>
</organism>
<dbReference type="EMBL" id="KV425987">
    <property type="protein sequence ID" value="KZV93600.1"/>
    <property type="molecule type" value="Genomic_DNA"/>
</dbReference>
<sequence>MPTEQALLPLLRGWSPRRARRTQRRRRHPSSWSRGVLRDLLRAVDSARDLRPDSLRVTRRFHSRRGLLRCREALETVLDVVEQFLHKTTIIGSFAFARLAIIAFNALEEAFLSHVMPSRSYPLFSQAERSRRARLRE</sequence>
<dbReference type="InParanoid" id="A0A165IMD8"/>
<evidence type="ECO:0000313" key="1">
    <source>
        <dbReference type="EMBL" id="KZV93600.1"/>
    </source>
</evidence>
<proteinExistence type="predicted"/>
<gene>
    <name evidence="1" type="ORF">EXIGLDRAFT_40892</name>
</gene>
<protein>
    <submittedName>
        <fullName evidence="1">Uncharacterized protein</fullName>
    </submittedName>
</protein>